<reference evidence="1" key="1">
    <citation type="submission" date="2020-10" db="EMBL/GenBank/DDBJ databases">
        <authorList>
            <person name="Gilroy R."/>
        </authorList>
    </citation>
    <scope>NUCLEOTIDE SEQUENCE</scope>
    <source>
        <strain evidence="1">17113</strain>
    </source>
</reference>
<gene>
    <name evidence="1" type="ORF">IAC61_05735</name>
</gene>
<reference evidence="1" key="2">
    <citation type="journal article" date="2021" name="PeerJ">
        <title>Extensive microbial diversity within the chicken gut microbiome revealed by metagenomics and culture.</title>
        <authorList>
            <person name="Gilroy R."/>
            <person name="Ravi A."/>
            <person name="Getino M."/>
            <person name="Pursley I."/>
            <person name="Horton D.L."/>
            <person name="Alikhan N.F."/>
            <person name="Baker D."/>
            <person name="Gharbi K."/>
            <person name="Hall N."/>
            <person name="Watson M."/>
            <person name="Adriaenssens E.M."/>
            <person name="Foster-Nyarko E."/>
            <person name="Jarju S."/>
            <person name="Secka A."/>
            <person name="Antonio M."/>
            <person name="Oren A."/>
            <person name="Chaudhuri R.R."/>
            <person name="La Ragione R."/>
            <person name="Hildebrand F."/>
            <person name="Pallen M.J."/>
        </authorList>
    </citation>
    <scope>NUCLEOTIDE SEQUENCE</scope>
    <source>
        <strain evidence="1">17113</strain>
    </source>
</reference>
<accession>A0A9D9DH04</accession>
<dbReference type="EMBL" id="JADINA010000036">
    <property type="protein sequence ID" value="MBO8426792.1"/>
    <property type="molecule type" value="Genomic_DNA"/>
</dbReference>
<organism evidence="1 2">
    <name type="scientific">Candidatus Alloenteromonas pullistercoris</name>
    <dbReference type="NCBI Taxonomy" id="2840785"/>
    <lineage>
        <taxon>Bacteria</taxon>
        <taxon>Bacillati</taxon>
        <taxon>Bacillota</taxon>
        <taxon>Bacillota incertae sedis</taxon>
        <taxon>Candidatus Alloenteromonas</taxon>
    </lineage>
</organism>
<name>A0A9D9DH04_9FIRM</name>
<evidence type="ECO:0000313" key="1">
    <source>
        <dbReference type="EMBL" id="MBO8426792.1"/>
    </source>
</evidence>
<sequence>MKKKEKTMEISEDNDIILTGEDGAEFKAKILFYYHNDERSADYYFLYKLEDPDTCVVMASDDGESLREVDEEEFEEANEVFEAYNSDPEIQKAKN</sequence>
<evidence type="ECO:0000313" key="2">
    <source>
        <dbReference type="Proteomes" id="UP000823634"/>
    </source>
</evidence>
<protein>
    <submittedName>
        <fullName evidence="1">DUF1292 domain-containing protein</fullName>
    </submittedName>
</protein>
<dbReference type="AlphaFoldDB" id="A0A9D9DH04"/>
<dbReference type="Proteomes" id="UP000823634">
    <property type="component" value="Unassembled WGS sequence"/>
</dbReference>
<proteinExistence type="predicted"/>
<comment type="caution">
    <text evidence="1">The sequence shown here is derived from an EMBL/GenBank/DDBJ whole genome shotgun (WGS) entry which is preliminary data.</text>
</comment>